<feature type="non-terminal residue" evidence="2">
    <location>
        <position position="1"/>
    </location>
</feature>
<name>A0A0D0CIT3_9AGAR</name>
<proteinExistence type="predicted"/>
<dbReference type="InterPro" id="IPR001810">
    <property type="entry name" value="F-box_dom"/>
</dbReference>
<dbReference type="InterPro" id="IPR036047">
    <property type="entry name" value="F-box-like_dom_sf"/>
</dbReference>
<evidence type="ECO:0000313" key="3">
    <source>
        <dbReference type="Proteomes" id="UP000053593"/>
    </source>
</evidence>
<evidence type="ECO:0000259" key="1">
    <source>
        <dbReference type="Pfam" id="PF12937"/>
    </source>
</evidence>
<organism evidence="2 3">
    <name type="scientific">Collybiopsis luxurians FD-317 M1</name>
    <dbReference type="NCBI Taxonomy" id="944289"/>
    <lineage>
        <taxon>Eukaryota</taxon>
        <taxon>Fungi</taxon>
        <taxon>Dikarya</taxon>
        <taxon>Basidiomycota</taxon>
        <taxon>Agaricomycotina</taxon>
        <taxon>Agaricomycetes</taxon>
        <taxon>Agaricomycetidae</taxon>
        <taxon>Agaricales</taxon>
        <taxon>Marasmiineae</taxon>
        <taxon>Omphalotaceae</taxon>
        <taxon>Collybiopsis</taxon>
        <taxon>Collybiopsis luxurians</taxon>
    </lineage>
</organism>
<dbReference type="SUPFAM" id="SSF81383">
    <property type="entry name" value="F-box domain"/>
    <property type="match status" value="1"/>
</dbReference>
<accession>A0A0D0CIT3</accession>
<keyword evidence="3" id="KW-1185">Reference proteome</keyword>
<dbReference type="HOGENOM" id="CLU_018544_3_1_1"/>
<gene>
    <name evidence="2" type="ORF">GYMLUDRAFT_120880</name>
</gene>
<evidence type="ECO:0000313" key="2">
    <source>
        <dbReference type="EMBL" id="KIK54893.1"/>
    </source>
</evidence>
<dbReference type="OrthoDB" id="3266451at2759"/>
<dbReference type="Pfam" id="PF12937">
    <property type="entry name" value="F-box-like"/>
    <property type="match status" value="1"/>
</dbReference>
<sequence length="135" mass="15252">QIAEKDLADYESEIHSLQIRIAQVRARHENLKAYTTNLGSLLSPIRRLPNELLGKIFGFASNPNDLTSRLRGSSASAVSSVCARWRQLALNSPEVWSSMRIYLCDKDDYEAEPDAILTETVLLFLQRSKNYPLSL</sequence>
<dbReference type="Proteomes" id="UP000053593">
    <property type="component" value="Unassembled WGS sequence"/>
</dbReference>
<protein>
    <recommendedName>
        <fullName evidence="1">F-box domain-containing protein</fullName>
    </recommendedName>
</protein>
<feature type="non-terminal residue" evidence="2">
    <location>
        <position position="135"/>
    </location>
</feature>
<dbReference type="EMBL" id="KN834811">
    <property type="protein sequence ID" value="KIK54893.1"/>
    <property type="molecule type" value="Genomic_DNA"/>
</dbReference>
<reference evidence="2 3" key="1">
    <citation type="submission" date="2014-04" db="EMBL/GenBank/DDBJ databases">
        <title>Evolutionary Origins and Diversification of the Mycorrhizal Mutualists.</title>
        <authorList>
            <consortium name="DOE Joint Genome Institute"/>
            <consortium name="Mycorrhizal Genomics Consortium"/>
            <person name="Kohler A."/>
            <person name="Kuo A."/>
            <person name="Nagy L.G."/>
            <person name="Floudas D."/>
            <person name="Copeland A."/>
            <person name="Barry K.W."/>
            <person name="Cichocki N."/>
            <person name="Veneault-Fourrey C."/>
            <person name="LaButti K."/>
            <person name="Lindquist E.A."/>
            <person name="Lipzen A."/>
            <person name="Lundell T."/>
            <person name="Morin E."/>
            <person name="Murat C."/>
            <person name="Riley R."/>
            <person name="Ohm R."/>
            <person name="Sun H."/>
            <person name="Tunlid A."/>
            <person name="Henrissat B."/>
            <person name="Grigoriev I.V."/>
            <person name="Hibbett D.S."/>
            <person name="Martin F."/>
        </authorList>
    </citation>
    <scope>NUCLEOTIDE SEQUENCE [LARGE SCALE GENOMIC DNA]</scope>
    <source>
        <strain evidence="2 3">FD-317 M1</strain>
    </source>
</reference>
<feature type="domain" description="F-box" evidence="1">
    <location>
        <begin position="45"/>
        <end position="100"/>
    </location>
</feature>
<dbReference type="AlphaFoldDB" id="A0A0D0CIT3"/>
<dbReference type="Gene3D" id="1.20.1280.50">
    <property type="match status" value="1"/>
</dbReference>